<organism evidence="1 2">
    <name type="scientific">Dreissena polymorpha</name>
    <name type="common">Zebra mussel</name>
    <name type="synonym">Mytilus polymorpha</name>
    <dbReference type="NCBI Taxonomy" id="45954"/>
    <lineage>
        <taxon>Eukaryota</taxon>
        <taxon>Metazoa</taxon>
        <taxon>Spiralia</taxon>
        <taxon>Lophotrochozoa</taxon>
        <taxon>Mollusca</taxon>
        <taxon>Bivalvia</taxon>
        <taxon>Autobranchia</taxon>
        <taxon>Heteroconchia</taxon>
        <taxon>Euheterodonta</taxon>
        <taxon>Imparidentia</taxon>
        <taxon>Neoheterodontei</taxon>
        <taxon>Myida</taxon>
        <taxon>Dreissenoidea</taxon>
        <taxon>Dreissenidae</taxon>
        <taxon>Dreissena</taxon>
    </lineage>
</organism>
<evidence type="ECO:0000313" key="1">
    <source>
        <dbReference type="EMBL" id="KAH3817892.1"/>
    </source>
</evidence>
<name>A0A9D4GPZ7_DREPO</name>
<evidence type="ECO:0008006" key="3">
    <source>
        <dbReference type="Google" id="ProtNLM"/>
    </source>
</evidence>
<reference evidence="1" key="2">
    <citation type="submission" date="2020-11" db="EMBL/GenBank/DDBJ databases">
        <authorList>
            <person name="McCartney M.A."/>
            <person name="Auch B."/>
            <person name="Kono T."/>
            <person name="Mallez S."/>
            <person name="Becker A."/>
            <person name="Gohl D.M."/>
            <person name="Silverstein K.A.T."/>
            <person name="Koren S."/>
            <person name="Bechman K.B."/>
            <person name="Herman A."/>
            <person name="Abrahante J.E."/>
            <person name="Garbe J."/>
        </authorList>
    </citation>
    <scope>NUCLEOTIDE SEQUENCE</scope>
    <source>
        <strain evidence="1">Duluth1</strain>
        <tissue evidence="1">Whole animal</tissue>
    </source>
</reference>
<reference evidence="1" key="1">
    <citation type="journal article" date="2019" name="bioRxiv">
        <title>The Genome of the Zebra Mussel, Dreissena polymorpha: A Resource for Invasive Species Research.</title>
        <authorList>
            <person name="McCartney M.A."/>
            <person name="Auch B."/>
            <person name="Kono T."/>
            <person name="Mallez S."/>
            <person name="Zhang Y."/>
            <person name="Obille A."/>
            <person name="Becker A."/>
            <person name="Abrahante J.E."/>
            <person name="Garbe J."/>
            <person name="Badalamenti J.P."/>
            <person name="Herman A."/>
            <person name="Mangelson H."/>
            <person name="Liachko I."/>
            <person name="Sullivan S."/>
            <person name="Sone E.D."/>
            <person name="Koren S."/>
            <person name="Silverstein K.A.T."/>
            <person name="Beckman K.B."/>
            <person name="Gohl D.M."/>
        </authorList>
    </citation>
    <scope>NUCLEOTIDE SEQUENCE</scope>
    <source>
        <strain evidence="1">Duluth1</strain>
        <tissue evidence="1">Whole animal</tissue>
    </source>
</reference>
<sequence>MDDKPALLLKAVCDIKEGKELLLDYCVQKGEDGEPIEWLNGKYRPQTNDGLGLGLRPCSDADSAGRIGCIHIMYPFVIIHNKFKF</sequence>
<dbReference type="EMBL" id="JAIWYP010000005">
    <property type="protein sequence ID" value="KAH3817892.1"/>
    <property type="molecule type" value="Genomic_DNA"/>
</dbReference>
<protein>
    <recommendedName>
        <fullName evidence="3">SET domain-containing protein</fullName>
    </recommendedName>
</protein>
<keyword evidence="2" id="KW-1185">Reference proteome</keyword>
<gene>
    <name evidence="1" type="ORF">DPMN_119448</name>
</gene>
<comment type="caution">
    <text evidence="1">The sequence shown here is derived from an EMBL/GenBank/DDBJ whole genome shotgun (WGS) entry which is preliminary data.</text>
</comment>
<dbReference type="AlphaFoldDB" id="A0A9D4GPZ7"/>
<accession>A0A9D4GPZ7</accession>
<proteinExistence type="predicted"/>
<evidence type="ECO:0000313" key="2">
    <source>
        <dbReference type="Proteomes" id="UP000828390"/>
    </source>
</evidence>
<dbReference type="Proteomes" id="UP000828390">
    <property type="component" value="Unassembled WGS sequence"/>
</dbReference>